<evidence type="ECO:0000313" key="2">
    <source>
        <dbReference type="Proteomes" id="UP001208689"/>
    </source>
</evidence>
<name>A0ABY6HLH4_9ARCH</name>
<dbReference type="EMBL" id="CP104013">
    <property type="protein sequence ID" value="UYP44366.1"/>
    <property type="molecule type" value="Genomic_DNA"/>
</dbReference>
<evidence type="ECO:0000313" key="1">
    <source>
        <dbReference type="EMBL" id="UYP44366.1"/>
    </source>
</evidence>
<organism evidence="1 2">
    <name type="scientific">Candidatus Lokiarchaeum ossiferum</name>
    <dbReference type="NCBI Taxonomy" id="2951803"/>
    <lineage>
        <taxon>Archaea</taxon>
        <taxon>Promethearchaeati</taxon>
        <taxon>Promethearchaeota</taxon>
        <taxon>Promethearchaeia</taxon>
        <taxon>Promethearchaeales</taxon>
        <taxon>Promethearchaeaceae</taxon>
        <taxon>Candidatus Lokiarchaeum</taxon>
    </lineage>
</organism>
<dbReference type="Proteomes" id="UP001208689">
    <property type="component" value="Chromosome"/>
</dbReference>
<protein>
    <submittedName>
        <fullName evidence="1">Uncharacterized protein</fullName>
    </submittedName>
</protein>
<reference evidence="1" key="1">
    <citation type="submission" date="2022-09" db="EMBL/GenBank/DDBJ databases">
        <title>Actin cytoskeleton and complex cell architecture in an #Asgard archaeon.</title>
        <authorList>
            <person name="Ponce Toledo R.I."/>
            <person name="Schleper C."/>
            <person name="Rodrigues Oliveira T."/>
            <person name="Wollweber F."/>
            <person name="Xu J."/>
            <person name="Rittmann S."/>
            <person name="Klingl A."/>
            <person name="Pilhofer M."/>
        </authorList>
    </citation>
    <scope>NUCLEOTIDE SEQUENCE</scope>
    <source>
        <strain evidence="1">B-35</strain>
    </source>
</reference>
<gene>
    <name evidence="1" type="ORF">NEF87_000651</name>
</gene>
<proteinExistence type="predicted"/>
<keyword evidence="2" id="KW-1185">Reference proteome</keyword>
<accession>A0ABY6HLH4</accession>
<sequence>MEIRTYNMDELVKSAKQELSQLELNQQLDENSLAQITTFLESYLLVQNTHHYSNRQSMGIVIDKVPEELFQKYSQILQNLHVSSSDMINILMQHVIENESVENISSELTNYFPLPPEAKISHLNEVIVSAEDLEQISGNIAISHVGRVVISDDVKEIPFLQKIYKITHCDMVNLPASFSKIGCLSKIRFCSQIEFSV</sequence>